<dbReference type="EMBL" id="FOHX01000007">
    <property type="protein sequence ID" value="SEU21265.1"/>
    <property type="molecule type" value="Genomic_DNA"/>
</dbReference>
<accession>A0A1I0KAR8</accession>
<feature type="domain" description="Orc1-like AAA ATPase" evidence="2">
    <location>
        <begin position="8"/>
        <end position="65"/>
    </location>
</feature>
<evidence type="ECO:0000313" key="4">
    <source>
        <dbReference type="Proteomes" id="UP000199361"/>
    </source>
</evidence>
<dbReference type="InterPro" id="IPR027417">
    <property type="entry name" value="P-loop_NTPase"/>
</dbReference>
<dbReference type="Gene3D" id="3.40.50.300">
    <property type="entry name" value="P-loop containing nucleotide triphosphate hydrolases"/>
    <property type="match status" value="1"/>
</dbReference>
<dbReference type="InterPro" id="IPR041664">
    <property type="entry name" value="AAA_16"/>
</dbReference>
<gene>
    <name evidence="3" type="ORF">SAMN05421811_107346</name>
</gene>
<organism evidence="3 4">
    <name type="scientific">Nonomuraea wenchangensis</name>
    <dbReference type="NCBI Taxonomy" id="568860"/>
    <lineage>
        <taxon>Bacteria</taxon>
        <taxon>Bacillati</taxon>
        <taxon>Actinomycetota</taxon>
        <taxon>Actinomycetes</taxon>
        <taxon>Streptosporangiales</taxon>
        <taxon>Streptosporangiaceae</taxon>
        <taxon>Nonomuraea</taxon>
    </lineage>
</organism>
<protein>
    <submittedName>
        <fullName evidence="3">AAA ATPase domain-containing protein</fullName>
    </submittedName>
</protein>
<name>A0A1I0KAR8_9ACTN</name>
<dbReference type="RefSeq" id="WP_091084935.1">
    <property type="nucleotide sequence ID" value="NZ_FOHX01000007.1"/>
</dbReference>
<evidence type="ECO:0000313" key="3">
    <source>
        <dbReference type="EMBL" id="SEU21265.1"/>
    </source>
</evidence>
<dbReference type="AlphaFoldDB" id="A0A1I0KAR8"/>
<keyword evidence="4" id="KW-1185">Reference proteome</keyword>
<feature type="region of interest" description="Disordered" evidence="1">
    <location>
        <begin position="70"/>
        <end position="89"/>
    </location>
</feature>
<evidence type="ECO:0000259" key="2">
    <source>
        <dbReference type="Pfam" id="PF13191"/>
    </source>
</evidence>
<dbReference type="STRING" id="568860.SAMN05421811_107346"/>
<dbReference type="Proteomes" id="UP000199361">
    <property type="component" value="Unassembled WGS sequence"/>
</dbReference>
<reference evidence="3 4" key="1">
    <citation type="submission" date="2016-10" db="EMBL/GenBank/DDBJ databases">
        <authorList>
            <person name="de Groot N.N."/>
        </authorList>
    </citation>
    <scope>NUCLEOTIDE SEQUENCE [LARGE SCALE GENOMIC DNA]</scope>
    <source>
        <strain evidence="3 4">CGMCC 4.5598</strain>
    </source>
</reference>
<sequence>MFVERTAFVGRTAELALLHAELRAAIAGHARTVVIDGPEGIGKTALVRRWPRRRRWGSDGSCLSCWPPARRPSPPWAGTRRPWCTRVPP</sequence>
<proteinExistence type="predicted"/>
<dbReference type="Pfam" id="PF13191">
    <property type="entry name" value="AAA_16"/>
    <property type="match status" value="1"/>
</dbReference>
<dbReference type="SUPFAM" id="SSF52540">
    <property type="entry name" value="P-loop containing nucleoside triphosphate hydrolases"/>
    <property type="match status" value="1"/>
</dbReference>
<evidence type="ECO:0000256" key="1">
    <source>
        <dbReference type="SAM" id="MobiDB-lite"/>
    </source>
</evidence>